<dbReference type="EMBL" id="MU276042">
    <property type="protein sequence ID" value="KAI0042908.1"/>
    <property type="molecule type" value="Genomic_DNA"/>
</dbReference>
<comment type="caution">
    <text evidence="1">The sequence shown here is derived from an EMBL/GenBank/DDBJ whole genome shotgun (WGS) entry which is preliminary data.</text>
</comment>
<name>A0ACB8RHC4_9AGAM</name>
<gene>
    <name evidence="1" type="ORF">FA95DRAFT_1609827</name>
</gene>
<organism evidence="1 2">
    <name type="scientific">Auriscalpium vulgare</name>
    <dbReference type="NCBI Taxonomy" id="40419"/>
    <lineage>
        <taxon>Eukaryota</taxon>
        <taxon>Fungi</taxon>
        <taxon>Dikarya</taxon>
        <taxon>Basidiomycota</taxon>
        <taxon>Agaricomycotina</taxon>
        <taxon>Agaricomycetes</taxon>
        <taxon>Russulales</taxon>
        <taxon>Auriscalpiaceae</taxon>
        <taxon>Auriscalpium</taxon>
    </lineage>
</organism>
<dbReference type="Proteomes" id="UP000814033">
    <property type="component" value="Unassembled WGS sequence"/>
</dbReference>
<sequence length="305" mass="33197">MAGTLDSRVWFVTGSSSGFGLALIEAVLAINERVVATLRDVTKLADLQAKYPADQLLILPLDVTNTAQIAQVFKQIEQHFHRLDIVVNNAGYALAGEIEGIPEDEARRQLDTLFWGPVAIMKEATRFFREVNPQGHGGRILNISSIGGYEASQLVGFYAAGKFALEGLTQSFNKEMPPQWNVKATIIEPGGFATNIWTSGLVMTPPHPAYPEDSPTAQFRKNMTQWEAFAIGDVKKAAQAIILVARDKDAPLRVQLGSDAWFGVNLRANTTLKDQEKWAAVSHGTNLDSHSGPDAIAKLKALMGA</sequence>
<keyword evidence="2" id="KW-1185">Reference proteome</keyword>
<evidence type="ECO:0000313" key="1">
    <source>
        <dbReference type="EMBL" id="KAI0042908.1"/>
    </source>
</evidence>
<proteinExistence type="predicted"/>
<protein>
    <submittedName>
        <fullName evidence="1">NAD(P)-binding protein</fullName>
    </submittedName>
</protein>
<reference evidence="1" key="1">
    <citation type="submission" date="2021-02" db="EMBL/GenBank/DDBJ databases">
        <authorList>
            <consortium name="DOE Joint Genome Institute"/>
            <person name="Ahrendt S."/>
            <person name="Looney B.P."/>
            <person name="Miyauchi S."/>
            <person name="Morin E."/>
            <person name="Drula E."/>
            <person name="Courty P.E."/>
            <person name="Chicoki N."/>
            <person name="Fauchery L."/>
            <person name="Kohler A."/>
            <person name="Kuo A."/>
            <person name="Labutti K."/>
            <person name="Pangilinan J."/>
            <person name="Lipzen A."/>
            <person name="Riley R."/>
            <person name="Andreopoulos W."/>
            <person name="He G."/>
            <person name="Johnson J."/>
            <person name="Barry K.W."/>
            <person name="Grigoriev I.V."/>
            <person name="Nagy L."/>
            <person name="Hibbett D."/>
            <person name="Henrissat B."/>
            <person name="Matheny P.B."/>
            <person name="Labbe J."/>
            <person name="Martin F."/>
        </authorList>
    </citation>
    <scope>NUCLEOTIDE SEQUENCE</scope>
    <source>
        <strain evidence="1">FP105234-sp</strain>
    </source>
</reference>
<accession>A0ACB8RHC4</accession>
<evidence type="ECO:0000313" key="2">
    <source>
        <dbReference type="Proteomes" id="UP000814033"/>
    </source>
</evidence>
<reference evidence="1" key="2">
    <citation type="journal article" date="2022" name="New Phytol.">
        <title>Evolutionary transition to the ectomycorrhizal habit in the genomes of a hyperdiverse lineage of mushroom-forming fungi.</title>
        <authorList>
            <person name="Looney B."/>
            <person name="Miyauchi S."/>
            <person name="Morin E."/>
            <person name="Drula E."/>
            <person name="Courty P.E."/>
            <person name="Kohler A."/>
            <person name="Kuo A."/>
            <person name="LaButti K."/>
            <person name="Pangilinan J."/>
            <person name="Lipzen A."/>
            <person name="Riley R."/>
            <person name="Andreopoulos W."/>
            <person name="He G."/>
            <person name="Johnson J."/>
            <person name="Nolan M."/>
            <person name="Tritt A."/>
            <person name="Barry K.W."/>
            <person name="Grigoriev I.V."/>
            <person name="Nagy L.G."/>
            <person name="Hibbett D."/>
            <person name="Henrissat B."/>
            <person name="Matheny P.B."/>
            <person name="Labbe J."/>
            <person name="Martin F.M."/>
        </authorList>
    </citation>
    <scope>NUCLEOTIDE SEQUENCE</scope>
    <source>
        <strain evidence="1">FP105234-sp</strain>
    </source>
</reference>